<keyword evidence="3" id="KW-0597">Phosphoprotein</keyword>
<keyword evidence="9" id="KW-0812">Transmembrane</keyword>
<proteinExistence type="predicted"/>
<dbReference type="InterPro" id="IPR003594">
    <property type="entry name" value="HATPase_dom"/>
</dbReference>
<dbReference type="InterPro" id="IPR011712">
    <property type="entry name" value="Sig_transdc_His_kin_sub3_dim/P"/>
</dbReference>
<comment type="catalytic activity">
    <reaction evidence="1">
        <text>ATP + protein L-histidine = ADP + protein N-phospho-L-histidine.</text>
        <dbReference type="EC" id="2.7.13.3"/>
    </reaction>
</comment>
<feature type="transmembrane region" description="Helical" evidence="9">
    <location>
        <begin position="51"/>
        <end position="71"/>
    </location>
</feature>
<protein>
    <recommendedName>
        <fullName evidence="2">histidine kinase</fullName>
        <ecNumber evidence="2">2.7.13.3</ecNumber>
    </recommendedName>
</protein>
<dbReference type="Gene3D" id="1.20.5.1930">
    <property type="match status" value="1"/>
</dbReference>
<dbReference type="InterPro" id="IPR050482">
    <property type="entry name" value="Sensor_HK_TwoCompSys"/>
</dbReference>
<keyword evidence="4" id="KW-0808">Transferase</keyword>
<dbReference type="Pfam" id="PF02518">
    <property type="entry name" value="HATPase_c"/>
    <property type="match status" value="1"/>
</dbReference>
<feature type="transmembrane region" description="Helical" evidence="9">
    <location>
        <begin position="149"/>
        <end position="170"/>
    </location>
</feature>
<feature type="domain" description="Signal transduction histidine kinase subgroup 3 dimerisation and phosphoacceptor" evidence="11">
    <location>
        <begin position="191"/>
        <end position="257"/>
    </location>
</feature>
<dbReference type="SUPFAM" id="SSF55874">
    <property type="entry name" value="ATPase domain of HSP90 chaperone/DNA topoisomerase II/histidine kinase"/>
    <property type="match status" value="1"/>
</dbReference>
<reference evidence="12 13" key="1">
    <citation type="submission" date="2020-08" db="EMBL/GenBank/DDBJ databases">
        <title>Whole genome shotgun sequence of Actinoplanes ianthinogenes NBRC 13996.</title>
        <authorList>
            <person name="Komaki H."/>
            <person name="Tamura T."/>
        </authorList>
    </citation>
    <scope>NUCLEOTIDE SEQUENCE [LARGE SCALE GENOMIC DNA]</scope>
    <source>
        <strain evidence="12 13">NBRC 13996</strain>
    </source>
</reference>
<evidence type="ECO:0000256" key="4">
    <source>
        <dbReference type="ARBA" id="ARBA00022679"/>
    </source>
</evidence>
<evidence type="ECO:0000313" key="12">
    <source>
        <dbReference type="EMBL" id="BCJ43472.1"/>
    </source>
</evidence>
<accession>A0ABN6CDA2</accession>
<sequence>MTRQPRDRSPGPMPALPGQVWLRTVFDAVLIGGALALDWNSWLRYEAGTPAGWWSMYFLEFSVLAVLFMRWRRPLAVFAVEAGYAVLLAQILPGADFVGGLLIGLHTVARQHRPRISVPTAMCCVALILIGGYRSVWDQFYYANGSFPALTFASALYAIAPVTVWLLGYWSRRATLARAAAEAVKQARRGERLQLARELHDIVSHSVAVMMLQAAGARAIFAQDPDRVLDALDTIQAAGTASMAELNRMLNLMRMPDDAIPTPGGTRQGLEGLDDLVDRMRATGLAVTVESTGHPAQLDASVNLTAYRVVQEALTNSTKHAGPDATAQVTLAWASDRLTVTVADKGFGRTHDRGGPVPSTGHGLIGLQERVQAVGGDFRAEAYAHGFVVTAALPLSASEAPLPAHPAPTG</sequence>
<evidence type="ECO:0000256" key="1">
    <source>
        <dbReference type="ARBA" id="ARBA00000085"/>
    </source>
</evidence>
<evidence type="ECO:0000256" key="6">
    <source>
        <dbReference type="ARBA" id="ARBA00022777"/>
    </source>
</evidence>
<evidence type="ECO:0000259" key="10">
    <source>
        <dbReference type="Pfam" id="PF02518"/>
    </source>
</evidence>
<evidence type="ECO:0000256" key="5">
    <source>
        <dbReference type="ARBA" id="ARBA00022741"/>
    </source>
</evidence>
<evidence type="ECO:0000256" key="7">
    <source>
        <dbReference type="ARBA" id="ARBA00022840"/>
    </source>
</evidence>
<dbReference type="Gene3D" id="3.30.565.10">
    <property type="entry name" value="Histidine kinase-like ATPase, C-terminal domain"/>
    <property type="match status" value="1"/>
</dbReference>
<dbReference type="PANTHER" id="PTHR24421:SF10">
    <property type="entry name" value="NITRATE_NITRITE SENSOR PROTEIN NARQ"/>
    <property type="match status" value="1"/>
</dbReference>
<feature type="transmembrane region" description="Helical" evidence="9">
    <location>
        <begin position="83"/>
        <end position="104"/>
    </location>
</feature>
<keyword evidence="9" id="KW-0472">Membrane</keyword>
<dbReference type="Proteomes" id="UP000676967">
    <property type="component" value="Chromosome"/>
</dbReference>
<feature type="transmembrane region" description="Helical" evidence="9">
    <location>
        <begin position="20"/>
        <end position="39"/>
    </location>
</feature>
<evidence type="ECO:0000256" key="2">
    <source>
        <dbReference type="ARBA" id="ARBA00012438"/>
    </source>
</evidence>
<dbReference type="CDD" id="cd16917">
    <property type="entry name" value="HATPase_UhpB-NarQ-NarX-like"/>
    <property type="match status" value="1"/>
</dbReference>
<keyword evidence="5" id="KW-0547">Nucleotide-binding</keyword>
<keyword evidence="6" id="KW-0418">Kinase</keyword>
<feature type="domain" description="Histidine kinase/HSP90-like ATPase" evidence="10">
    <location>
        <begin position="305"/>
        <end position="396"/>
    </location>
</feature>
<dbReference type="PANTHER" id="PTHR24421">
    <property type="entry name" value="NITRATE/NITRITE SENSOR PROTEIN NARX-RELATED"/>
    <property type="match status" value="1"/>
</dbReference>
<keyword evidence="7" id="KW-0067">ATP-binding</keyword>
<dbReference type="EMBL" id="AP023356">
    <property type="protein sequence ID" value="BCJ43472.1"/>
    <property type="molecule type" value="Genomic_DNA"/>
</dbReference>
<name>A0ABN6CDA2_9ACTN</name>
<evidence type="ECO:0000313" key="13">
    <source>
        <dbReference type="Proteomes" id="UP000676967"/>
    </source>
</evidence>
<evidence type="ECO:0000259" key="11">
    <source>
        <dbReference type="Pfam" id="PF07730"/>
    </source>
</evidence>
<gene>
    <name evidence="12" type="ORF">Aiant_41290</name>
</gene>
<dbReference type="EC" id="2.7.13.3" evidence="2"/>
<keyword evidence="9" id="KW-1133">Transmembrane helix</keyword>
<evidence type="ECO:0000256" key="9">
    <source>
        <dbReference type="SAM" id="Phobius"/>
    </source>
</evidence>
<dbReference type="Pfam" id="PF07730">
    <property type="entry name" value="HisKA_3"/>
    <property type="match status" value="1"/>
</dbReference>
<keyword evidence="13" id="KW-1185">Reference proteome</keyword>
<evidence type="ECO:0000256" key="3">
    <source>
        <dbReference type="ARBA" id="ARBA00022553"/>
    </source>
</evidence>
<organism evidence="12 13">
    <name type="scientific">Actinoplanes ianthinogenes</name>
    <dbReference type="NCBI Taxonomy" id="122358"/>
    <lineage>
        <taxon>Bacteria</taxon>
        <taxon>Bacillati</taxon>
        <taxon>Actinomycetota</taxon>
        <taxon>Actinomycetes</taxon>
        <taxon>Micromonosporales</taxon>
        <taxon>Micromonosporaceae</taxon>
        <taxon>Actinoplanes</taxon>
    </lineage>
</organism>
<evidence type="ECO:0000256" key="8">
    <source>
        <dbReference type="ARBA" id="ARBA00023012"/>
    </source>
</evidence>
<dbReference type="RefSeq" id="WP_189332134.1">
    <property type="nucleotide sequence ID" value="NZ_AP023356.1"/>
</dbReference>
<dbReference type="InterPro" id="IPR036890">
    <property type="entry name" value="HATPase_C_sf"/>
</dbReference>
<keyword evidence="8" id="KW-0902">Two-component regulatory system</keyword>
<feature type="transmembrane region" description="Helical" evidence="9">
    <location>
        <begin position="116"/>
        <end position="137"/>
    </location>
</feature>